<dbReference type="Gene3D" id="2.120.10.30">
    <property type="entry name" value="TolB, C-terminal domain"/>
    <property type="match status" value="1"/>
</dbReference>
<organism evidence="2 3">
    <name type="scientific">Aspergillus fumigatus</name>
    <name type="common">Neosartorya fumigata</name>
    <dbReference type="NCBI Taxonomy" id="746128"/>
    <lineage>
        <taxon>Eukaryota</taxon>
        <taxon>Fungi</taxon>
        <taxon>Dikarya</taxon>
        <taxon>Ascomycota</taxon>
        <taxon>Pezizomycotina</taxon>
        <taxon>Eurotiomycetes</taxon>
        <taxon>Eurotiomycetidae</taxon>
        <taxon>Eurotiales</taxon>
        <taxon>Aspergillaceae</taxon>
        <taxon>Aspergillus</taxon>
        <taxon>Aspergillus subgen. Fumigati</taxon>
    </lineage>
</organism>
<gene>
    <name evidence="2" type="ORF">KXV57_007665</name>
</gene>
<dbReference type="InterPro" id="IPR052998">
    <property type="entry name" value="Hetero-Diels-Alderase-like"/>
</dbReference>
<evidence type="ECO:0000256" key="1">
    <source>
        <dbReference type="SAM" id="SignalP"/>
    </source>
</evidence>
<keyword evidence="1" id="KW-0732">Signal</keyword>
<proteinExistence type="predicted"/>
<dbReference type="InterPro" id="IPR011042">
    <property type="entry name" value="6-blade_b-propeller_TolB-like"/>
</dbReference>
<feature type="signal peptide" evidence="1">
    <location>
        <begin position="1"/>
        <end position="18"/>
    </location>
</feature>
<feature type="chain" id="PRO_5041188049" description="SMP-30/Gluconolactonase/LRE-like region domain-containing protein" evidence="1">
    <location>
        <begin position="19"/>
        <end position="370"/>
    </location>
</feature>
<reference evidence="2" key="1">
    <citation type="submission" date="2021-08" db="EMBL/GenBank/DDBJ databases">
        <title>Global Aspergillus fumigatus from environmental and clinical sources.</title>
        <authorList>
            <person name="Barber A."/>
            <person name="Sae-Ong T."/>
        </authorList>
    </citation>
    <scope>NUCLEOTIDE SEQUENCE</scope>
    <source>
        <strain evidence="2">NRZ-2016-071</strain>
    </source>
</reference>
<sequence length="370" mass="39976">MYLTQSLTLVSLATSTLAFQIPDSKPPSTKHTDDQTTSPVVRDIFQFPDNGSFIDNIAVRPDGTLLLTRIDVPEVWAVDPQTGSGELAYSFAQQSSDSDSNSNSDITAVFGITEVEHDVFAVVAGKFALEGFAAEQGSFGVWKLDFNDNSNYDVLELPWWGEGKFPLTRNTPSEVSKIVDIPEAKALGASTLYKPRHDARYLLISDSPDGMIWRVDLDSGEYAVALQDESMLPAPDAPPMGVNGIHVVGEYLHYVSVTKKEYRRVKIDENANAAGPFELITSEINPDSFDITDDGTAYFATNPENTIVKYTPEGEIVDFAGGKNSTVLPGPTCCALDKKGQTLYVGTNGGLMAPVGGTYKEPGKIAAISL</sequence>
<protein>
    <recommendedName>
        <fullName evidence="4">SMP-30/Gluconolactonase/LRE-like region domain-containing protein</fullName>
    </recommendedName>
</protein>
<name>A0A8H4HN16_ASPFM</name>
<evidence type="ECO:0008006" key="4">
    <source>
        <dbReference type="Google" id="ProtNLM"/>
    </source>
</evidence>
<dbReference type="AlphaFoldDB" id="A0A8H4HN16"/>
<dbReference type="Proteomes" id="UP000813423">
    <property type="component" value="Unassembled WGS sequence"/>
</dbReference>
<dbReference type="PANTHER" id="PTHR42060">
    <property type="entry name" value="NHL REPEAT-CONTAINING PROTEIN-RELATED"/>
    <property type="match status" value="1"/>
</dbReference>
<dbReference type="SUPFAM" id="SSF63829">
    <property type="entry name" value="Calcium-dependent phosphotriesterase"/>
    <property type="match status" value="1"/>
</dbReference>
<dbReference type="PANTHER" id="PTHR42060:SF3">
    <property type="entry name" value="SMP-30_GLUCONOLACTONASE_LRE-LIKE REGION DOMAIN-CONTAINING PROTEIN"/>
    <property type="match status" value="1"/>
</dbReference>
<comment type="caution">
    <text evidence="2">The sequence shown here is derived from an EMBL/GenBank/DDBJ whole genome shotgun (WGS) entry which is preliminary data.</text>
</comment>
<dbReference type="EMBL" id="JAIBSC010000062">
    <property type="protein sequence ID" value="KAH1902081.1"/>
    <property type="molecule type" value="Genomic_DNA"/>
</dbReference>
<evidence type="ECO:0000313" key="2">
    <source>
        <dbReference type="EMBL" id="KAH1902081.1"/>
    </source>
</evidence>
<evidence type="ECO:0000313" key="3">
    <source>
        <dbReference type="Proteomes" id="UP000813423"/>
    </source>
</evidence>
<accession>A0A8H4HN16</accession>